<keyword evidence="2" id="KW-1185">Reference proteome</keyword>
<name>A0A540RBB6_9CORY</name>
<dbReference type="Proteomes" id="UP000318080">
    <property type="component" value="Unassembled WGS sequence"/>
</dbReference>
<dbReference type="AlphaFoldDB" id="A0A540RBB6"/>
<accession>A0A540RBB6</accession>
<dbReference type="RefSeq" id="WP_068801930.1">
    <property type="nucleotide sequence ID" value="NZ_JANIKK010000004.1"/>
</dbReference>
<evidence type="ECO:0000313" key="2">
    <source>
        <dbReference type="Proteomes" id="UP000318080"/>
    </source>
</evidence>
<dbReference type="EMBL" id="VHIR01000001">
    <property type="protein sequence ID" value="TQE44704.1"/>
    <property type="molecule type" value="Genomic_DNA"/>
</dbReference>
<reference evidence="1 2" key="1">
    <citation type="submission" date="2019-06" db="EMBL/GenBank/DDBJ databases">
        <title>Draft genome of C. phoceense Strain 272.</title>
        <authorList>
            <person name="Pacheco L.G.C."/>
            <person name="Barberis C.M."/>
            <person name="Almuzara M.N."/>
            <person name="Traglia G.M."/>
            <person name="Santos C.S."/>
            <person name="Rocha D.J.P.G."/>
            <person name="Aguiar E.R.G.R."/>
            <person name="Vay C.A."/>
        </authorList>
    </citation>
    <scope>NUCLEOTIDE SEQUENCE [LARGE SCALE GENOMIC DNA]</scope>
    <source>
        <strain evidence="1 2">272</strain>
    </source>
</reference>
<evidence type="ECO:0000313" key="1">
    <source>
        <dbReference type="EMBL" id="TQE44704.1"/>
    </source>
</evidence>
<proteinExistence type="predicted"/>
<protein>
    <submittedName>
        <fullName evidence="1">Uncharacterized protein</fullName>
    </submittedName>
</protein>
<sequence>MSLQRKTYELSVDGYHFRATVSATHRSVDWLDCPNEYLPSGYSSTVYVAAETSRTDGNGTQTPPLPTAEKVRADIRVWLSTLDELDELEDTGDASDTGDIDES</sequence>
<dbReference type="GeneID" id="79853464"/>
<organism evidence="1 2">
    <name type="scientific">Corynebacterium phoceense</name>
    <dbReference type="NCBI Taxonomy" id="1686286"/>
    <lineage>
        <taxon>Bacteria</taxon>
        <taxon>Bacillati</taxon>
        <taxon>Actinomycetota</taxon>
        <taxon>Actinomycetes</taxon>
        <taxon>Mycobacteriales</taxon>
        <taxon>Corynebacteriaceae</taxon>
        <taxon>Corynebacterium</taxon>
    </lineage>
</organism>
<comment type="caution">
    <text evidence="1">The sequence shown here is derived from an EMBL/GenBank/DDBJ whole genome shotgun (WGS) entry which is preliminary data.</text>
</comment>
<gene>
    <name evidence="1" type="ORF">EJK80_01115</name>
</gene>